<evidence type="ECO:0000256" key="4">
    <source>
        <dbReference type="ARBA" id="ARBA00023136"/>
    </source>
</evidence>
<dbReference type="Pfam" id="PF20684">
    <property type="entry name" value="Fung_rhodopsin"/>
    <property type="match status" value="1"/>
</dbReference>
<keyword evidence="9" id="KW-1185">Reference proteome</keyword>
<evidence type="ECO:0000259" key="7">
    <source>
        <dbReference type="Pfam" id="PF20684"/>
    </source>
</evidence>
<dbReference type="GO" id="GO:0016020">
    <property type="term" value="C:membrane"/>
    <property type="evidence" value="ECO:0007669"/>
    <property type="project" value="UniProtKB-SubCell"/>
</dbReference>
<keyword evidence="3 6" id="KW-1133">Transmembrane helix</keyword>
<name>A0A2C5XKR0_9HYPO</name>
<accession>A0A2C5XKR0</accession>
<keyword evidence="4 6" id="KW-0472">Membrane</keyword>
<feature type="transmembrane region" description="Helical" evidence="6">
    <location>
        <begin position="52"/>
        <end position="71"/>
    </location>
</feature>
<evidence type="ECO:0000313" key="9">
    <source>
        <dbReference type="Proteomes" id="UP000226192"/>
    </source>
</evidence>
<dbReference type="STRING" id="1399860.A0A2C5XKR0"/>
<dbReference type="AlphaFoldDB" id="A0A2C5XKR0"/>
<evidence type="ECO:0000256" key="3">
    <source>
        <dbReference type="ARBA" id="ARBA00022989"/>
    </source>
</evidence>
<dbReference type="EMBL" id="NJET01000013">
    <property type="protein sequence ID" value="PHH65878.1"/>
    <property type="molecule type" value="Genomic_DNA"/>
</dbReference>
<comment type="subcellular location">
    <subcellularLocation>
        <location evidence="1">Membrane</location>
        <topology evidence="1">Multi-pass membrane protein</topology>
    </subcellularLocation>
</comment>
<dbReference type="Proteomes" id="UP000226192">
    <property type="component" value="Unassembled WGS sequence"/>
</dbReference>
<proteinExistence type="inferred from homology"/>
<protein>
    <recommendedName>
        <fullName evidence="7">Rhodopsin domain-containing protein</fullName>
    </recommendedName>
</protein>
<organism evidence="8 9">
    <name type="scientific">Ophiocordyceps australis</name>
    <dbReference type="NCBI Taxonomy" id="1399860"/>
    <lineage>
        <taxon>Eukaryota</taxon>
        <taxon>Fungi</taxon>
        <taxon>Dikarya</taxon>
        <taxon>Ascomycota</taxon>
        <taxon>Pezizomycotina</taxon>
        <taxon>Sordariomycetes</taxon>
        <taxon>Hypocreomycetidae</taxon>
        <taxon>Hypocreales</taxon>
        <taxon>Ophiocordycipitaceae</taxon>
        <taxon>Ophiocordyceps</taxon>
    </lineage>
</organism>
<feature type="domain" description="Rhodopsin" evidence="7">
    <location>
        <begin position="42"/>
        <end position="278"/>
    </location>
</feature>
<dbReference type="PANTHER" id="PTHR33048">
    <property type="entry name" value="PTH11-LIKE INTEGRAL MEMBRANE PROTEIN (AFU_ORTHOLOGUE AFUA_5G11245)"/>
    <property type="match status" value="1"/>
</dbReference>
<dbReference type="InterPro" id="IPR052337">
    <property type="entry name" value="SAT4-like"/>
</dbReference>
<evidence type="ECO:0000313" key="8">
    <source>
        <dbReference type="EMBL" id="PHH65878.1"/>
    </source>
</evidence>
<dbReference type="PANTHER" id="PTHR33048:SF160">
    <property type="entry name" value="SAT4 FAMILY MEMBRANE PROTEIN"/>
    <property type="match status" value="1"/>
</dbReference>
<feature type="transmembrane region" description="Helical" evidence="6">
    <location>
        <begin position="132"/>
        <end position="150"/>
    </location>
</feature>
<comment type="similarity">
    <text evidence="5">Belongs to the SAT4 family.</text>
</comment>
<sequence>MAPPPGVVPNFERPESRDLLLCTVISLGVVFSSLSAILHLANRALARRFGLVEFFLIAAWAQFLAFQFIIFKGSLFPGVGRHQWNVQLKDLEDFLFLADRATRVYGSCIMCLKVAILVDWLHLFVPTGKRNGMFWAIHIVIWSNVIFYMSSEVVDIVQCHPMEKIWNPFYKGGSCPVDIRLNNLLGVVINLVSDLTILALPQWTIWHLKMSKKRKIGISILFTIGIFICVLGALRLMPLIPLMTSEDRTYHQSILAVYSSAEVGVGFLIIGLPSVPKVYKALPYSQSLTNLLRSIRSSTSPMSHQASDAFQSRLKRPIRKRRGLWEITELEETSLDSRELASWNGDCQTVRDVH</sequence>
<comment type="caution">
    <text evidence="8">The sequence shown here is derived from an EMBL/GenBank/DDBJ whole genome shotgun (WGS) entry which is preliminary data.</text>
</comment>
<gene>
    <name evidence="8" type="ORF">CDD81_1247</name>
</gene>
<dbReference type="InterPro" id="IPR049326">
    <property type="entry name" value="Rhodopsin_dom_fungi"/>
</dbReference>
<evidence type="ECO:0000256" key="2">
    <source>
        <dbReference type="ARBA" id="ARBA00022692"/>
    </source>
</evidence>
<dbReference type="OrthoDB" id="444631at2759"/>
<evidence type="ECO:0000256" key="5">
    <source>
        <dbReference type="ARBA" id="ARBA00038359"/>
    </source>
</evidence>
<feature type="transmembrane region" description="Helical" evidence="6">
    <location>
        <begin position="184"/>
        <end position="204"/>
    </location>
</feature>
<feature type="transmembrane region" description="Helical" evidence="6">
    <location>
        <begin position="20"/>
        <end position="40"/>
    </location>
</feature>
<evidence type="ECO:0000256" key="6">
    <source>
        <dbReference type="SAM" id="Phobius"/>
    </source>
</evidence>
<evidence type="ECO:0000256" key="1">
    <source>
        <dbReference type="ARBA" id="ARBA00004141"/>
    </source>
</evidence>
<feature type="transmembrane region" description="Helical" evidence="6">
    <location>
        <begin position="216"/>
        <end position="234"/>
    </location>
</feature>
<reference evidence="8 9" key="1">
    <citation type="submission" date="2017-06" db="EMBL/GenBank/DDBJ databases">
        <title>Ant-infecting Ophiocordyceps genomes reveal a high diversity of potential behavioral manipulation genes and a possible major role for enterotoxins.</title>
        <authorList>
            <person name="De Bekker C."/>
            <person name="Evans H.C."/>
            <person name="Brachmann A."/>
            <person name="Hughes D.P."/>
        </authorList>
    </citation>
    <scope>NUCLEOTIDE SEQUENCE [LARGE SCALE GENOMIC DNA]</scope>
    <source>
        <strain evidence="8 9">Map64</strain>
    </source>
</reference>
<feature type="transmembrane region" description="Helical" evidence="6">
    <location>
        <begin position="104"/>
        <end position="125"/>
    </location>
</feature>
<feature type="transmembrane region" description="Helical" evidence="6">
    <location>
        <begin position="254"/>
        <end position="275"/>
    </location>
</feature>
<keyword evidence="2 6" id="KW-0812">Transmembrane</keyword>